<evidence type="ECO:0000259" key="1">
    <source>
        <dbReference type="Pfam" id="PF20240"/>
    </source>
</evidence>
<dbReference type="InterPro" id="IPR046532">
    <property type="entry name" value="DUF6597"/>
</dbReference>
<dbReference type="Proteomes" id="UP000199642">
    <property type="component" value="Unassembled WGS sequence"/>
</dbReference>
<sequence>MFYQKILPCEALRGLVSHYWVATWNRDLTAPKSTYYTVANTLTDITFGFADSSPHSGLLFTAVQGHTEQANQIEVPGFYHLIGASLFSHAIPKLFQVPAGELSREFISLNDLLGIEADRLTEQVEGALNTDVQIELLNRFFLGRLNRAHELDTPMAYATQLIKINQGQNRIPELASACCLSQKQFEYMNLAML</sequence>
<dbReference type="STRING" id="435880.SAMN04487988_1198"/>
<organism evidence="2 3">
    <name type="scientific">Algoriphagus hitonicola</name>
    <dbReference type="NCBI Taxonomy" id="435880"/>
    <lineage>
        <taxon>Bacteria</taxon>
        <taxon>Pseudomonadati</taxon>
        <taxon>Bacteroidota</taxon>
        <taxon>Cytophagia</taxon>
        <taxon>Cytophagales</taxon>
        <taxon>Cyclobacteriaceae</taxon>
        <taxon>Algoriphagus</taxon>
    </lineage>
</organism>
<gene>
    <name evidence="2" type="ORF">SAMN04487988_1198</name>
</gene>
<dbReference type="RefSeq" id="WP_143189578.1">
    <property type="nucleotide sequence ID" value="NZ_FOPC01000019.1"/>
</dbReference>
<dbReference type="EMBL" id="FOPC01000019">
    <property type="protein sequence ID" value="SFH12934.1"/>
    <property type="molecule type" value="Genomic_DNA"/>
</dbReference>
<dbReference type="OrthoDB" id="635259at2"/>
<dbReference type="Pfam" id="PF20240">
    <property type="entry name" value="DUF6597"/>
    <property type="match status" value="1"/>
</dbReference>
<dbReference type="AlphaFoldDB" id="A0A1I2XHF8"/>
<protein>
    <recommendedName>
        <fullName evidence="1">DUF6597 domain-containing protein</fullName>
    </recommendedName>
</protein>
<evidence type="ECO:0000313" key="2">
    <source>
        <dbReference type="EMBL" id="SFH12934.1"/>
    </source>
</evidence>
<keyword evidence="3" id="KW-1185">Reference proteome</keyword>
<name>A0A1I2XHF8_9BACT</name>
<accession>A0A1I2XHF8</accession>
<feature type="domain" description="DUF6597" evidence="1">
    <location>
        <begin position="4"/>
        <end position="105"/>
    </location>
</feature>
<proteinExistence type="predicted"/>
<reference evidence="3" key="1">
    <citation type="submission" date="2016-10" db="EMBL/GenBank/DDBJ databases">
        <authorList>
            <person name="Varghese N."/>
            <person name="Submissions S."/>
        </authorList>
    </citation>
    <scope>NUCLEOTIDE SEQUENCE [LARGE SCALE GENOMIC DNA]</scope>
    <source>
        <strain evidence="3">DSM 19315</strain>
    </source>
</reference>
<evidence type="ECO:0000313" key="3">
    <source>
        <dbReference type="Proteomes" id="UP000199642"/>
    </source>
</evidence>